<proteinExistence type="predicted"/>
<name>A0A0F9F2U0_9ZZZZ</name>
<protein>
    <submittedName>
        <fullName evidence="1">Uncharacterized protein</fullName>
    </submittedName>
</protein>
<gene>
    <name evidence="1" type="ORF">LCGC14_2294230</name>
</gene>
<dbReference type="AlphaFoldDB" id="A0A0F9F2U0"/>
<accession>A0A0F9F2U0</accession>
<sequence length="93" mass="10188">MPAADVMRARIEAFQWPRGGIAITCAGSGYSLRSARTGQPVARLKPTGEEDKVQVLWWNGERWGASGPFGIATMPLDKALDYIAAEPDFWIHA</sequence>
<comment type="caution">
    <text evidence="1">The sequence shown here is derived from an EMBL/GenBank/DDBJ whole genome shotgun (WGS) entry which is preliminary data.</text>
</comment>
<organism evidence="1">
    <name type="scientific">marine sediment metagenome</name>
    <dbReference type="NCBI Taxonomy" id="412755"/>
    <lineage>
        <taxon>unclassified sequences</taxon>
        <taxon>metagenomes</taxon>
        <taxon>ecological metagenomes</taxon>
    </lineage>
</organism>
<reference evidence="1" key="1">
    <citation type="journal article" date="2015" name="Nature">
        <title>Complex archaea that bridge the gap between prokaryotes and eukaryotes.</title>
        <authorList>
            <person name="Spang A."/>
            <person name="Saw J.H."/>
            <person name="Jorgensen S.L."/>
            <person name="Zaremba-Niedzwiedzka K."/>
            <person name="Martijn J."/>
            <person name="Lind A.E."/>
            <person name="van Eijk R."/>
            <person name="Schleper C."/>
            <person name="Guy L."/>
            <person name="Ettema T.J."/>
        </authorList>
    </citation>
    <scope>NUCLEOTIDE SEQUENCE</scope>
</reference>
<dbReference type="EMBL" id="LAZR01032204">
    <property type="protein sequence ID" value="KKL51565.1"/>
    <property type="molecule type" value="Genomic_DNA"/>
</dbReference>
<evidence type="ECO:0000313" key="1">
    <source>
        <dbReference type="EMBL" id="KKL51565.1"/>
    </source>
</evidence>